<dbReference type="InterPro" id="IPR016024">
    <property type="entry name" value="ARM-type_fold"/>
</dbReference>
<comment type="subcellular location">
    <subcellularLocation>
        <location evidence="1">Cytoplasm</location>
    </subcellularLocation>
</comment>
<dbReference type="InterPro" id="IPR038904">
    <property type="entry name" value="BRAT1"/>
</dbReference>
<dbReference type="GeneID" id="115881796"/>
<evidence type="ECO:0000256" key="2">
    <source>
        <dbReference type="ARBA" id="ARBA00022490"/>
    </source>
</evidence>
<evidence type="ECO:0000256" key="4">
    <source>
        <dbReference type="SAM" id="MobiDB-lite"/>
    </source>
</evidence>
<dbReference type="Gene3D" id="1.25.10.10">
    <property type="entry name" value="Leucine-rich Repeat Variant"/>
    <property type="match status" value="1"/>
</dbReference>
<evidence type="ECO:0000256" key="1">
    <source>
        <dbReference type="ARBA" id="ARBA00004496"/>
    </source>
</evidence>
<dbReference type="AlphaFoldDB" id="A0A6J2XUX0"/>
<evidence type="ECO:0000256" key="3">
    <source>
        <dbReference type="ARBA" id="ARBA00061308"/>
    </source>
</evidence>
<dbReference type="GO" id="GO:0006974">
    <property type="term" value="P:DNA damage response"/>
    <property type="evidence" value="ECO:0007669"/>
    <property type="project" value="InterPro"/>
</dbReference>
<name>A0A6J2XUX0_SITOR</name>
<dbReference type="Proteomes" id="UP000504635">
    <property type="component" value="Unplaced"/>
</dbReference>
<keyword evidence="2" id="KW-0963">Cytoplasm</keyword>
<evidence type="ECO:0000313" key="6">
    <source>
        <dbReference type="RefSeq" id="XP_030755323.1"/>
    </source>
</evidence>
<comment type="similarity">
    <text evidence="3">Belongs to the BRAT1 family.</text>
</comment>
<sequence>MAFLTMEIEPTPSTSKYNEKIEKVLQKFLKPNFVVKNDVYLNLFLTHLIGKENNKKLIYNKQLNEQCSQWIIQAYHLWDKDKNKPSIPILSLVLNLASHLSTDEQVFVRLNSQNVYESIVAIAQENGNEAPAAIVGYITLVCSFLEHKSGLQWVLATNYWTEIVDLGLKAHTLYIRQKAYEFVIKLLQKTVKFNKSFCTNLIKLLIKPLTDALNSSLKNIENVNTEVVNKELFESLLPTLTFLSEVTESLLKNYDKDCLQIFLELNVLETLQNILPLSQIEDFSYMIVKNWLNVLVFKFCVKLEGVKQIRELQTPDNKLFFTIMISELEKVHTRFVLKICHHAQTLWSYSSTRLPMCVRGGENIEFQNQMLIIQLMPVLLLTCQFLGNEKASSVMLNDDYRRCYIHKWVTISAIRTIKICFKWKELLEKKKDLIDDATFSFQLILKSKKLLNREKAAMFFQPLVYCLRDSLTHCELHPEVKSCPRFIRFLDSLIDTLIDVVTTFDITWKDSIETISVLKLACEFLNYPLLCNKLVVKGLKLLDMAISRYMSPDMVLLMDNHRDSVVAQTGTLLYAKCHDGSWEIRDSALEVVYTLSSNAHSKYPAFKNILLDVELPQLVLKMALNDGEYYVRASAVKCLQELIQSSEIWELYLNMDHFCDDILDIFQKETEGIVRKEAAELMYKIVKFYEFPEETQHRLHDVMTYAATGDLHWEVKLYSLKFWFKMVEKLLMDEGMIDRKFPSVTFSKEHRKIVTLNDVEVKRRIIKVLNQLSDIGCLAVLKDAVEDECHIEVSQAATDFTRRLLDLFKKYKFSEPSPYPEVFNVPSTPCNASSELGIITPPNSVCGQNNRSKSNSDSLPPTEATDDLMGKEAEVFTDLTNVTPMIYEINADKSDSSNADKILEDLLNSNDMALLQGIYSPTDEPKTTSIQIKKKSYLPPSEYLNFIFNSPHCSKAEQTKTSQSVDEFDSLLDDILEEYGTSDVNSMDCY</sequence>
<feature type="compositionally biased region" description="Polar residues" evidence="4">
    <location>
        <begin position="842"/>
        <end position="859"/>
    </location>
</feature>
<reference evidence="6" key="1">
    <citation type="submission" date="2025-08" db="UniProtKB">
        <authorList>
            <consortium name="RefSeq"/>
        </authorList>
    </citation>
    <scope>IDENTIFICATION</scope>
    <source>
        <tissue evidence="6">Gonads</tissue>
    </source>
</reference>
<gene>
    <name evidence="6" type="primary">LOC115881796</name>
</gene>
<dbReference type="PANTHER" id="PTHR21331">
    <property type="entry name" value="BRCA1-ASSOCIATED ATM ACTIVATOR 1"/>
    <property type="match status" value="1"/>
</dbReference>
<accession>A0A6J2XUX0</accession>
<evidence type="ECO:0000313" key="5">
    <source>
        <dbReference type="Proteomes" id="UP000504635"/>
    </source>
</evidence>
<dbReference type="OrthoDB" id="10057956at2759"/>
<dbReference type="GO" id="GO:0008283">
    <property type="term" value="P:cell population proliferation"/>
    <property type="evidence" value="ECO:0007669"/>
    <property type="project" value="InterPro"/>
</dbReference>
<dbReference type="InterPro" id="IPR011989">
    <property type="entry name" value="ARM-like"/>
</dbReference>
<keyword evidence="5" id="KW-1185">Reference proteome</keyword>
<organism evidence="5 6">
    <name type="scientific">Sitophilus oryzae</name>
    <name type="common">Rice weevil</name>
    <name type="synonym">Curculio oryzae</name>
    <dbReference type="NCBI Taxonomy" id="7048"/>
    <lineage>
        <taxon>Eukaryota</taxon>
        <taxon>Metazoa</taxon>
        <taxon>Ecdysozoa</taxon>
        <taxon>Arthropoda</taxon>
        <taxon>Hexapoda</taxon>
        <taxon>Insecta</taxon>
        <taxon>Pterygota</taxon>
        <taxon>Neoptera</taxon>
        <taxon>Endopterygota</taxon>
        <taxon>Coleoptera</taxon>
        <taxon>Polyphaga</taxon>
        <taxon>Cucujiformia</taxon>
        <taxon>Curculionidae</taxon>
        <taxon>Dryophthorinae</taxon>
        <taxon>Sitophilus</taxon>
    </lineage>
</organism>
<dbReference type="GO" id="GO:0005634">
    <property type="term" value="C:nucleus"/>
    <property type="evidence" value="ECO:0007669"/>
    <property type="project" value="TreeGrafter"/>
</dbReference>
<proteinExistence type="inferred from homology"/>
<dbReference type="RefSeq" id="XP_030755323.1">
    <property type="nucleotide sequence ID" value="XM_030899463.1"/>
</dbReference>
<dbReference type="GO" id="GO:0005737">
    <property type="term" value="C:cytoplasm"/>
    <property type="evidence" value="ECO:0007669"/>
    <property type="project" value="UniProtKB-SubCell"/>
</dbReference>
<dbReference type="PANTHER" id="PTHR21331:SF2">
    <property type="entry name" value="BRCA1-ASSOCIATED ATM ACTIVATOR 1"/>
    <property type="match status" value="1"/>
</dbReference>
<protein>
    <submittedName>
        <fullName evidence="6">Uncharacterized protein LOC115881796 isoform X2</fullName>
    </submittedName>
</protein>
<dbReference type="SUPFAM" id="SSF48371">
    <property type="entry name" value="ARM repeat"/>
    <property type="match status" value="1"/>
</dbReference>
<feature type="region of interest" description="Disordered" evidence="4">
    <location>
        <begin position="842"/>
        <end position="866"/>
    </location>
</feature>